<dbReference type="Proteomes" id="UP000321331">
    <property type="component" value="Unassembled WGS sequence"/>
</dbReference>
<evidence type="ECO:0000313" key="5">
    <source>
        <dbReference type="Proteomes" id="UP000321331"/>
    </source>
</evidence>
<protein>
    <recommendedName>
        <fullName evidence="3">Zn(2)-C6 fungal-type domain-containing protein</fullName>
    </recommendedName>
</protein>
<feature type="domain" description="Zn(2)-C6 fungal-type" evidence="3">
    <location>
        <begin position="35"/>
        <end position="65"/>
    </location>
</feature>
<dbReference type="Pfam" id="PF00172">
    <property type="entry name" value="Zn_clus"/>
    <property type="match status" value="1"/>
</dbReference>
<dbReference type="SMART" id="SM00066">
    <property type="entry name" value="GAL4"/>
    <property type="match status" value="1"/>
</dbReference>
<keyword evidence="2" id="KW-0539">Nucleus</keyword>
<dbReference type="InterPro" id="IPR021858">
    <property type="entry name" value="Fun_TF"/>
</dbReference>
<dbReference type="InterPro" id="IPR001138">
    <property type="entry name" value="Zn2Cys6_DnaBD"/>
</dbReference>
<dbReference type="CDD" id="cd00067">
    <property type="entry name" value="GAL4"/>
    <property type="match status" value="1"/>
</dbReference>
<evidence type="ECO:0000259" key="3">
    <source>
        <dbReference type="PROSITE" id="PS50048"/>
    </source>
</evidence>
<evidence type="ECO:0000256" key="1">
    <source>
        <dbReference type="ARBA" id="ARBA00004123"/>
    </source>
</evidence>
<organism evidence="4 5">
    <name type="scientific">Fusarium oxysporum f. sp. cubense</name>
    <dbReference type="NCBI Taxonomy" id="61366"/>
    <lineage>
        <taxon>Eukaryota</taxon>
        <taxon>Fungi</taxon>
        <taxon>Dikarya</taxon>
        <taxon>Ascomycota</taxon>
        <taxon>Pezizomycotina</taxon>
        <taxon>Sordariomycetes</taxon>
        <taxon>Hypocreomycetidae</taxon>
        <taxon>Hypocreales</taxon>
        <taxon>Nectriaceae</taxon>
        <taxon>Fusarium</taxon>
        <taxon>Fusarium oxysporum species complex</taxon>
    </lineage>
</organism>
<dbReference type="PROSITE" id="PS50048">
    <property type="entry name" value="ZN2_CY6_FUNGAL_2"/>
    <property type="match status" value="1"/>
</dbReference>
<dbReference type="GO" id="GO:0005634">
    <property type="term" value="C:nucleus"/>
    <property type="evidence" value="ECO:0007669"/>
    <property type="project" value="UniProtKB-SubCell"/>
</dbReference>
<sequence>MMDMTQASLDRQFSSRETPRYPTTFRVWQRRTKTGCLTCRSRKKKCDETKPWCSACRRNGIICIWLQDKQPDTLQTRPRNEALTLPNDNNRIFYNKACNLTNLSSLLLQHYTYETAVILPAGKPSLNPFISFVLPPAETDDVLMHSVLAVSGAHLSFRLQVAVDVEMAARKHYVFAIRGVQQVITSDQVKDKSDILRLLLVTSFLSQYEILMNTPKTALHHHLKAIHHLFLHLLRLGYRPPLELQEFDMILSFTYEGFIFLASCNTTQSIDTNDLLPESITDHLRPLTTSPCFGSMLADSHSLFEMIPLIQKLYLSRLTFESLGLPTLSLELWATYETLHDLIESWTSPEASAERIMAGEVVRNALAVFLECALKCYEQLDHESIETKAKVVIDTAVQLGNSSYATHIVWALAVAGSSVVDDIYRRKLGEFLSRSRYKMRHLEVVQRSLDLFWAELNPKMFGPFEFHGLMEKQGISLSIM</sequence>
<dbReference type="GO" id="GO:0000981">
    <property type="term" value="F:DNA-binding transcription factor activity, RNA polymerase II-specific"/>
    <property type="evidence" value="ECO:0007669"/>
    <property type="project" value="InterPro"/>
</dbReference>
<dbReference type="PANTHER" id="PTHR37534">
    <property type="entry name" value="TRANSCRIPTIONAL ACTIVATOR PROTEIN UGA3"/>
    <property type="match status" value="1"/>
</dbReference>
<comment type="caution">
    <text evidence="4">The sequence shown here is derived from an EMBL/GenBank/DDBJ whole genome shotgun (WGS) entry which is preliminary data.</text>
</comment>
<name>A0A5C6TCQ4_FUSOC</name>
<comment type="subcellular location">
    <subcellularLocation>
        <location evidence="1">Nucleus</location>
    </subcellularLocation>
</comment>
<dbReference type="PROSITE" id="PS00463">
    <property type="entry name" value="ZN2_CY6_FUNGAL_1"/>
    <property type="match status" value="1"/>
</dbReference>
<evidence type="ECO:0000256" key="2">
    <source>
        <dbReference type="ARBA" id="ARBA00023242"/>
    </source>
</evidence>
<gene>
    <name evidence="4" type="ORF">FocTR4_00004186</name>
</gene>
<dbReference type="Pfam" id="PF11951">
    <property type="entry name" value="Fungal_trans_2"/>
    <property type="match status" value="1"/>
</dbReference>
<proteinExistence type="predicted"/>
<dbReference type="EMBL" id="VMNF01000005">
    <property type="protein sequence ID" value="TXC08647.1"/>
    <property type="molecule type" value="Genomic_DNA"/>
</dbReference>
<dbReference type="SUPFAM" id="SSF57701">
    <property type="entry name" value="Zn2/Cys6 DNA-binding domain"/>
    <property type="match status" value="1"/>
</dbReference>
<dbReference type="PANTHER" id="PTHR37534:SF46">
    <property type="entry name" value="ZN(II)2CYS6 TRANSCRIPTION FACTOR (EUROFUNG)"/>
    <property type="match status" value="1"/>
</dbReference>
<dbReference type="InterPro" id="IPR036864">
    <property type="entry name" value="Zn2-C6_fun-type_DNA-bd_sf"/>
</dbReference>
<accession>A0A5C6TCQ4</accession>
<reference evidence="4 5" key="1">
    <citation type="submission" date="2019-07" db="EMBL/GenBank/DDBJ databases">
        <title>The First High-Quality Draft Genome Sequence of the Causal Agent of the Current Panama Disease Epidemic.</title>
        <authorList>
            <person name="Warmington R.J."/>
            <person name="Kay W."/>
            <person name="Jeffries A."/>
            <person name="Bebber D."/>
            <person name="Moore K."/>
            <person name="Studholme D.J."/>
        </authorList>
    </citation>
    <scope>NUCLEOTIDE SEQUENCE [LARGE SCALE GENOMIC DNA]</scope>
    <source>
        <strain evidence="4 5">TR4</strain>
    </source>
</reference>
<dbReference type="Gene3D" id="4.10.240.10">
    <property type="entry name" value="Zn(2)-C6 fungal-type DNA-binding domain"/>
    <property type="match status" value="1"/>
</dbReference>
<dbReference type="AlphaFoldDB" id="A0A5C6TCQ4"/>
<dbReference type="GO" id="GO:0008270">
    <property type="term" value="F:zinc ion binding"/>
    <property type="evidence" value="ECO:0007669"/>
    <property type="project" value="InterPro"/>
</dbReference>
<evidence type="ECO:0000313" key="4">
    <source>
        <dbReference type="EMBL" id="TXC08647.1"/>
    </source>
</evidence>